<name>A0A8K0DKE5_IGNLU</name>
<gene>
    <name evidence="3" type="ORF">ILUMI_04119</name>
</gene>
<feature type="compositionally biased region" description="Polar residues" evidence="1">
    <location>
        <begin position="575"/>
        <end position="585"/>
    </location>
</feature>
<feature type="region of interest" description="Disordered" evidence="1">
    <location>
        <begin position="202"/>
        <end position="263"/>
    </location>
</feature>
<feature type="region of interest" description="Disordered" evidence="1">
    <location>
        <begin position="367"/>
        <end position="392"/>
    </location>
</feature>
<dbReference type="AlphaFoldDB" id="A0A8K0DKE5"/>
<feature type="compositionally biased region" description="Polar residues" evidence="1">
    <location>
        <begin position="244"/>
        <end position="253"/>
    </location>
</feature>
<keyword evidence="4" id="KW-1185">Reference proteome</keyword>
<feature type="signal peptide" evidence="2">
    <location>
        <begin position="1"/>
        <end position="25"/>
    </location>
</feature>
<sequence length="739" mass="84493">MKESVALLTFLSIIALNAQLPISTAFPVKINNNNNDELAKTVVEKFLMALINKLLPKEIEKETDYTQLIKNLDSFKKSYSITQPSTLATNLPEGNKLKEIPPHSKEYSQHKINSRQALSTTSESTTLTTLSVLGSRYSTTTEIKIAKTLQNESVSITQLPDEAIESNTPLLVLPFWKENLGNQEYLYTKKQDFDVLATAEWKEPTTETKYPRSRTDSVENVNHLPAKKQRNDLTSTPDWKEPTPKTTYPQFRTESSENFKHSPTTEQYFNIREQKEPVPETTYQNVPTTEQYFDIFTIREWEKVPETTYPASFANFKHFLASSWHFDIPTSLEWKERTPRPTYPRFWTESVEKDTYTFTRKQVSGVRVVEPETDRPEWSGEADATSTEPPFWNDATKNLKQEYEIIEPNMEYDQSRLVMRLGPMEITTEEIPEYEEYTDSESLITEETTTSKTEPFNLTVETSILEEISPTLSEEMWSYLSTDYPTTQTGLFPSEEDTAMSSEKEWQQAIAEFSSKNRKSAILPGEELESPVTDEPVTEENPMPLSNKKLPNLVTNLFILQEYSLSSKPVTRQPISPNFDNSDVQTKPVEPSVTSSHFDIETDTRETQVLTKALLTSSKSTESYQDVIFGIAKSNNRGIDQGFIDTAPSLASDEKRYNLEMERKHFYDILSKYFQEQQPVVFGIQKSPGFRNNGLYNLKQTAPGISNFSSIDYPIQLALNASEYVDLEGEPGLPIEIPI</sequence>
<feature type="compositionally biased region" description="Basic and acidic residues" evidence="1">
    <location>
        <begin position="369"/>
        <end position="378"/>
    </location>
</feature>
<organism evidence="3 4">
    <name type="scientific">Ignelater luminosus</name>
    <name type="common">Cucubano</name>
    <name type="synonym">Pyrophorus luminosus</name>
    <dbReference type="NCBI Taxonomy" id="2038154"/>
    <lineage>
        <taxon>Eukaryota</taxon>
        <taxon>Metazoa</taxon>
        <taxon>Ecdysozoa</taxon>
        <taxon>Arthropoda</taxon>
        <taxon>Hexapoda</taxon>
        <taxon>Insecta</taxon>
        <taxon>Pterygota</taxon>
        <taxon>Neoptera</taxon>
        <taxon>Endopterygota</taxon>
        <taxon>Coleoptera</taxon>
        <taxon>Polyphaga</taxon>
        <taxon>Elateriformia</taxon>
        <taxon>Elateroidea</taxon>
        <taxon>Elateridae</taxon>
        <taxon>Agrypninae</taxon>
        <taxon>Pyrophorini</taxon>
        <taxon>Ignelater</taxon>
    </lineage>
</organism>
<keyword evidence="2" id="KW-0732">Signal</keyword>
<comment type="caution">
    <text evidence="3">The sequence shown here is derived from an EMBL/GenBank/DDBJ whole genome shotgun (WGS) entry which is preliminary data.</text>
</comment>
<feature type="region of interest" description="Disordered" evidence="1">
    <location>
        <begin position="524"/>
        <end position="546"/>
    </location>
</feature>
<evidence type="ECO:0000313" key="4">
    <source>
        <dbReference type="Proteomes" id="UP000801492"/>
    </source>
</evidence>
<accession>A0A8K0DKE5</accession>
<feature type="chain" id="PRO_5035453335" evidence="2">
    <location>
        <begin position="26"/>
        <end position="739"/>
    </location>
</feature>
<evidence type="ECO:0000256" key="2">
    <source>
        <dbReference type="SAM" id="SignalP"/>
    </source>
</evidence>
<dbReference type="EMBL" id="VTPC01001403">
    <property type="protein sequence ID" value="KAF2902065.1"/>
    <property type="molecule type" value="Genomic_DNA"/>
</dbReference>
<dbReference type="Proteomes" id="UP000801492">
    <property type="component" value="Unassembled WGS sequence"/>
</dbReference>
<feature type="compositionally biased region" description="Basic and acidic residues" evidence="1">
    <location>
        <begin position="202"/>
        <end position="217"/>
    </location>
</feature>
<evidence type="ECO:0000313" key="3">
    <source>
        <dbReference type="EMBL" id="KAF2902065.1"/>
    </source>
</evidence>
<proteinExistence type="predicted"/>
<protein>
    <submittedName>
        <fullName evidence="3">Uncharacterized protein</fullName>
    </submittedName>
</protein>
<evidence type="ECO:0000256" key="1">
    <source>
        <dbReference type="SAM" id="MobiDB-lite"/>
    </source>
</evidence>
<reference evidence="3" key="1">
    <citation type="submission" date="2019-08" db="EMBL/GenBank/DDBJ databases">
        <title>The genome of the North American firefly Photinus pyralis.</title>
        <authorList>
            <consortium name="Photinus pyralis genome working group"/>
            <person name="Fallon T.R."/>
            <person name="Sander Lower S.E."/>
            <person name="Weng J.-K."/>
        </authorList>
    </citation>
    <scope>NUCLEOTIDE SEQUENCE</scope>
    <source>
        <strain evidence="3">TRF0915ILg1</strain>
        <tissue evidence="3">Whole body</tissue>
    </source>
</reference>
<feature type="region of interest" description="Disordered" evidence="1">
    <location>
        <begin position="575"/>
        <end position="595"/>
    </location>
</feature>